<dbReference type="EMBL" id="CP025197">
    <property type="protein sequence ID" value="AUG58638.1"/>
    <property type="molecule type" value="Genomic_DNA"/>
</dbReference>
<organism evidence="1 2">
    <name type="scientific">Acetivibrio saccincola</name>
    <dbReference type="NCBI Taxonomy" id="1677857"/>
    <lineage>
        <taxon>Bacteria</taxon>
        <taxon>Bacillati</taxon>
        <taxon>Bacillota</taxon>
        <taxon>Clostridia</taxon>
        <taxon>Eubacteriales</taxon>
        <taxon>Oscillospiraceae</taxon>
        <taxon>Acetivibrio</taxon>
    </lineage>
</organism>
<evidence type="ECO:0000313" key="1">
    <source>
        <dbReference type="EMBL" id="AUG58638.1"/>
    </source>
</evidence>
<reference evidence="1 2" key="1">
    <citation type="submission" date="2017-12" db="EMBL/GenBank/DDBJ databases">
        <title>Complete genome sequence of Herbivorax saccincola GGR1, a novel Cellulosome-producing hydrolytic bacterium in a thermophilic biogas plant, established by Illumina and Nanopore MinION sequencing.</title>
        <authorList>
            <person name="Pechtl A."/>
            <person name="Ruckert C."/>
            <person name="Koeck D.E."/>
            <person name="Maus I."/>
            <person name="Winkler A."/>
            <person name="Kalinowski J."/>
            <person name="Puhler A."/>
            <person name="Schwarz W.W."/>
            <person name="Zverlov V.V."/>
            <person name="Schluter A."/>
            <person name="Liebl W."/>
        </authorList>
    </citation>
    <scope>NUCLEOTIDE SEQUENCE [LARGE SCALE GENOMIC DNA]</scope>
    <source>
        <strain evidence="2">SR1</strain>
    </source>
</reference>
<name>A0A2K9E821_9FIRM</name>
<evidence type="ECO:0000313" key="2">
    <source>
        <dbReference type="Proteomes" id="UP000233534"/>
    </source>
</evidence>
<dbReference type="KEGG" id="hsc:HVS_13875"/>
<evidence type="ECO:0008006" key="3">
    <source>
        <dbReference type="Google" id="ProtNLM"/>
    </source>
</evidence>
<dbReference type="Proteomes" id="UP000233534">
    <property type="component" value="Chromosome"/>
</dbReference>
<accession>A0A2K9E821</accession>
<gene>
    <name evidence="1" type="ORF">HVS_13875</name>
</gene>
<sequence length="546" mass="63129">MKNLFIFNIGNSDVQEKLSRIPDSMQKRGVKEHPAARTKGRELWETEYNQFRDDASIKKASDKLELSIISKILKFKEFSSSDSKVILFVTDQEPEHPQDTIYYGKIVEKLLVFNCNIPASSIEIKKINQNPSNIDSMMSYYSNALRKIAVENKSVDVVFASLTGGTPAQNTALLLCGLDIFTDKFRTVYSPENASKVQELTITKNLIKSEVKKQIALLVRQGDYHAALEILYQNSQLFETSSQDTEKRTLPESYQVLQHTFIYAHSRQVFDFKKALKSIDLCLKYSIADKDYFNELKDQVQKLRGNDLLCIAELKENAKYLYNAGHYVDFLGRVFRFFEAVCDYVLLKSDYSCKEFISDKNGQVTVNIRYTDKGKGIIDFIKNNFENTDSVINEKNEIDNKILNNVLRLYLITYIDNSTAKIRLSDYLSVLTVLSSLRNRTIMSHGFKGVSSEEIEKQIKRSYEKIKKDLQSCSNNTDLLKKRYEVFEKALMKDVSGVKEPDICRFLDIVWDKFIEYIDIKEKPDFMPELFYRDLPAKLDEILKSL</sequence>
<proteinExistence type="predicted"/>
<keyword evidence="2" id="KW-1185">Reference proteome</keyword>
<protein>
    <recommendedName>
        <fullName evidence="3">CRISPR-associated protein</fullName>
    </recommendedName>
</protein>
<dbReference type="AlphaFoldDB" id="A0A2K9E821"/>